<dbReference type="KEGG" id="sspb:CP982_01595"/>
<gene>
    <name evidence="1" type="ORF">CP982_01595</name>
</gene>
<dbReference type="Proteomes" id="UP000326505">
    <property type="component" value="Chromosome"/>
</dbReference>
<sequence>MRWQDWAPNASQDRNDCRSRSASVSLWKASVSASFDVCEKQLIFKYREPGKMSSYWKGKASHSRGTQHQVAVKLGQYSGRPKWKHWINVGATV</sequence>
<protein>
    <submittedName>
        <fullName evidence="1">Uncharacterized protein</fullName>
    </submittedName>
</protein>
<evidence type="ECO:0000313" key="1">
    <source>
        <dbReference type="EMBL" id="QEV57574.1"/>
    </source>
</evidence>
<dbReference type="AlphaFoldDB" id="A0A5P2X1J8"/>
<evidence type="ECO:0000313" key="2">
    <source>
        <dbReference type="Proteomes" id="UP000326505"/>
    </source>
</evidence>
<reference evidence="1 2" key="1">
    <citation type="submission" date="2017-09" db="EMBL/GenBank/DDBJ databases">
        <authorList>
            <person name="Lee N."/>
            <person name="Cho B.-K."/>
        </authorList>
    </citation>
    <scope>NUCLEOTIDE SEQUENCE [LARGE SCALE GENOMIC DNA]</scope>
    <source>
        <strain evidence="1 2">ATCC 27465</strain>
    </source>
</reference>
<name>A0A5P2X1J8_STRST</name>
<proteinExistence type="predicted"/>
<accession>A0A5P2X1J8</accession>
<dbReference type="EMBL" id="CP023690">
    <property type="protein sequence ID" value="QEV57574.1"/>
    <property type="molecule type" value="Genomic_DNA"/>
</dbReference>
<organism evidence="1 2">
    <name type="scientific">Streptomyces spectabilis</name>
    <dbReference type="NCBI Taxonomy" id="68270"/>
    <lineage>
        <taxon>Bacteria</taxon>
        <taxon>Bacillati</taxon>
        <taxon>Actinomycetota</taxon>
        <taxon>Actinomycetes</taxon>
        <taxon>Kitasatosporales</taxon>
        <taxon>Streptomycetaceae</taxon>
        <taxon>Streptomyces</taxon>
    </lineage>
</organism>